<accession>B8CFY5</accession>
<dbReference type="PaxDb" id="35128-Thaps264868"/>
<evidence type="ECO:0000256" key="1">
    <source>
        <dbReference type="ARBA" id="ARBA00004123"/>
    </source>
</evidence>
<evidence type="ECO:0000259" key="8">
    <source>
        <dbReference type="PROSITE" id="PS51192"/>
    </source>
</evidence>
<reference evidence="9 10" key="1">
    <citation type="journal article" date="2004" name="Science">
        <title>The genome of the diatom Thalassiosira pseudonana: ecology, evolution, and metabolism.</title>
        <authorList>
            <person name="Armbrust E.V."/>
            <person name="Berges J.A."/>
            <person name="Bowler C."/>
            <person name="Green B.R."/>
            <person name="Martinez D."/>
            <person name="Putnam N.H."/>
            <person name="Zhou S."/>
            <person name="Allen A.E."/>
            <person name="Apt K.E."/>
            <person name="Bechner M."/>
            <person name="Brzezinski M.A."/>
            <person name="Chaal B.K."/>
            <person name="Chiovitti A."/>
            <person name="Davis A.K."/>
            <person name="Demarest M.S."/>
            <person name="Detter J.C."/>
            <person name="Glavina T."/>
            <person name="Goodstein D."/>
            <person name="Hadi M.Z."/>
            <person name="Hellsten U."/>
            <person name="Hildebrand M."/>
            <person name="Jenkins B.D."/>
            <person name="Jurka J."/>
            <person name="Kapitonov V.V."/>
            <person name="Kroger N."/>
            <person name="Lau W.W."/>
            <person name="Lane T.W."/>
            <person name="Larimer F.W."/>
            <person name="Lippmeier J.C."/>
            <person name="Lucas S."/>
            <person name="Medina M."/>
            <person name="Montsant A."/>
            <person name="Obornik M."/>
            <person name="Parker M.S."/>
            <person name="Palenik B."/>
            <person name="Pazour G.J."/>
            <person name="Richardson P.M."/>
            <person name="Rynearson T.A."/>
            <person name="Saito M.A."/>
            <person name="Schwartz D.C."/>
            <person name="Thamatrakoln K."/>
            <person name="Valentin K."/>
            <person name="Vardi A."/>
            <person name="Wilkerson F.P."/>
            <person name="Rokhsar D.S."/>
        </authorList>
    </citation>
    <scope>NUCLEOTIDE SEQUENCE [LARGE SCALE GENOMIC DNA]</scope>
    <source>
        <strain evidence="9 10">CCMP1335</strain>
    </source>
</reference>
<dbReference type="SUPFAM" id="SSF52540">
    <property type="entry name" value="P-loop containing nucleoside triphosphate hydrolases"/>
    <property type="match status" value="1"/>
</dbReference>
<dbReference type="PANTHER" id="PTHR14025">
    <property type="entry name" value="FANCONI ANEMIA GROUP M FANCM FAMILY MEMBER"/>
    <property type="match status" value="1"/>
</dbReference>
<comment type="similarity">
    <text evidence="2">Belongs to the DEAD box helicase family. DEAH subfamily. FANCM sub-subfamily.</text>
</comment>
<keyword evidence="5 9" id="KW-0347">Helicase</keyword>
<dbReference type="GO" id="GO:0006281">
    <property type="term" value="P:DNA repair"/>
    <property type="evidence" value="ECO:0007669"/>
    <property type="project" value="UniProtKB-ARBA"/>
</dbReference>
<dbReference type="SMART" id="SM00487">
    <property type="entry name" value="DEXDc"/>
    <property type="match status" value="1"/>
</dbReference>
<dbReference type="InterPro" id="IPR014001">
    <property type="entry name" value="Helicase_ATP-bd"/>
</dbReference>
<evidence type="ECO:0000256" key="5">
    <source>
        <dbReference type="ARBA" id="ARBA00022806"/>
    </source>
</evidence>
<dbReference type="EMBL" id="CM000653">
    <property type="protein sequence ID" value="EED87716.1"/>
    <property type="molecule type" value="Genomic_DNA"/>
</dbReference>
<dbReference type="HOGENOM" id="CLU_079193_0_0_1"/>
<keyword evidence="6" id="KW-0067">ATP-binding</keyword>
<protein>
    <submittedName>
        <fullName evidence="9">Atp-dependent RNA helicase</fullName>
    </submittedName>
</protein>
<dbReference type="GO" id="GO:0006310">
    <property type="term" value="P:DNA recombination"/>
    <property type="evidence" value="ECO:0007669"/>
    <property type="project" value="UniProtKB-ARBA"/>
</dbReference>
<dbReference type="Pfam" id="PF00270">
    <property type="entry name" value="DEAD"/>
    <property type="match status" value="1"/>
</dbReference>
<gene>
    <name evidence="9" type="ORF">THAPSDRAFT_264868</name>
</gene>
<dbReference type="GeneID" id="7449430"/>
<dbReference type="Gene3D" id="3.40.50.300">
    <property type="entry name" value="P-loop containing nucleotide triphosphate hydrolases"/>
    <property type="match status" value="1"/>
</dbReference>
<feature type="non-terminal residue" evidence="9">
    <location>
        <position position="224"/>
    </location>
</feature>
<sequence>WIYPVDEKYPERSYQLQMSQTAIMANTLVSLPTGLGKTLIAAVVMYNYYRWFPTGKVVFCAPTRPLVTQQIQACYKIMGIPELHTAEISGRSKPESRENMWNSKRVFFCTPHTLVKDIEGGRCDAKSIVCVVMDEAHRATGNHANALLVNMIEEAGAKFRLVGLSATPGTDIKSIQVILDTLKINQIEAKTEDDPDVKRYIHHREEEVIIVKQPDVVKSLDKKF</sequence>
<feature type="domain" description="Helicase ATP-binding" evidence="8">
    <location>
        <begin position="18"/>
        <end position="186"/>
    </location>
</feature>
<dbReference type="AlphaFoldDB" id="B8CFY5"/>
<dbReference type="KEGG" id="tps:THAPSDRAFT_264868"/>
<dbReference type="InterPro" id="IPR027417">
    <property type="entry name" value="P-loop_NTPase"/>
</dbReference>
<evidence type="ECO:0000256" key="4">
    <source>
        <dbReference type="ARBA" id="ARBA00022801"/>
    </source>
</evidence>
<dbReference type="GO" id="GO:0004386">
    <property type="term" value="F:helicase activity"/>
    <property type="evidence" value="ECO:0007669"/>
    <property type="project" value="UniProtKB-KW"/>
</dbReference>
<keyword evidence="10" id="KW-1185">Reference proteome</keyword>
<dbReference type="FunFam" id="3.40.50.300:FF:000861">
    <property type="entry name" value="Fanconi anemia, complementation group M"/>
    <property type="match status" value="1"/>
</dbReference>
<evidence type="ECO:0000256" key="6">
    <source>
        <dbReference type="ARBA" id="ARBA00022840"/>
    </source>
</evidence>
<name>B8CFY5_THAPS</name>
<proteinExistence type="inferred from homology"/>
<dbReference type="InterPro" id="IPR011545">
    <property type="entry name" value="DEAD/DEAH_box_helicase_dom"/>
</dbReference>
<comment type="subcellular location">
    <subcellularLocation>
        <location evidence="1">Nucleus</location>
    </subcellularLocation>
</comment>
<evidence type="ECO:0000313" key="10">
    <source>
        <dbReference type="Proteomes" id="UP000001449"/>
    </source>
</evidence>
<evidence type="ECO:0000256" key="2">
    <source>
        <dbReference type="ARBA" id="ARBA00009889"/>
    </source>
</evidence>
<dbReference type="PROSITE" id="PS51192">
    <property type="entry name" value="HELICASE_ATP_BIND_1"/>
    <property type="match status" value="1"/>
</dbReference>
<keyword evidence="7" id="KW-0539">Nucleus</keyword>
<dbReference type="GO" id="GO:0016787">
    <property type="term" value="F:hydrolase activity"/>
    <property type="evidence" value="ECO:0007669"/>
    <property type="project" value="UniProtKB-KW"/>
</dbReference>
<dbReference type="STRING" id="35128.B8CFY5"/>
<dbReference type="InParanoid" id="B8CFY5"/>
<dbReference type="GO" id="GO:0005524">
    <property type="term" value="F:ATP binding"/>
    <property type="evidence" value="ECO:0007669"/>
    <property type="project" value="UniProtKB-KW"/>
</dbReference>
<evidence type="ECO:0000256" key="7">
    <source>
        <dbReference type="ARBA" id="ARBA00023242"/>
    </source>
</evidence>
<dbReference type="OMA" id="RQNIWNA"/>
<dbReference type="GO" id="GO:0005634">
    <property type="term" value="C:nucleus"/>
    <property type="evidence" value="ECO:0007669"/>
    <property type="project" value="UniProtKB-SubCell"/>
</dbReference>
<reference evidence="9 10" key="2">
    <citation type="journal article" date="2008" name="Nature">
        <title>The Phaeodactylum genome reveals the evolutionary history of diatom genomes.</title>
        <authorList>
            <person name="Bowler C."/>
            <person name="Allen A.E."/>
            <person name="Badger J.H."/>
            <person name="Grimwood J."/>
            <person name="Jabbari K."/>
            <person name="Kuo A."/>
            <person name="Maheswari U."/>
            <person name="Martens C."/>
            <person name="Maumus F."/>
            <person name="Otillar R.P."/>
            <person name="Rayko E."/>
            <person name="Salamov A."/>
            <person name="Vandepoele K."/>
            <person name="Beszteri B."/>
            <person name="Gruber A."/>
            <person name="Heijde M."/>
            <person name="Katinka M."/>
            <person name="Mock T."/>
            <person name="Valentin K."/>
            <person name="Verret F."/>
            <person name="Berges J.A."/>
            <person name="Brownlee C."/>
            <person name="Cadoret J.P."/>
            <person name="Chiovitti A."/>
            <person name="Choi C.J."/>
            <person name="Coesel S."/>
            <person name="De Martino A."/>
            <person name="Detter J.C."/>
            <person name="Durkin C."/>
            <person name="Falciatore A."/>
            <person name="Fournet J."/>
            <person name="Haruta M."/>
            <person name="Huysman M.J."/>
            <person name="Jenkins B.D."/>
            <person name="Jiroutova K."/>
            <person name="Jorgensen R.E."/>
            <person name="Joubert Y."/>
            <person name="Kaplan A."/>
            <person name="Kroger N."/>
            <person name="Kroth P.G."/>
            <person name="La Roche J."/>
            <person name="Lindquist E."/>
            <person name="Lommer M."/>
            <person name="Martin-Jezequel V."/>
            <person name="Lopez P.J."/>
            <person name="Lucas S."/>
            <person name="Mangogna M."/>
            <person name="McGinnis K."/>
            <person name="Medlin L.K."/>
            <person name="Montsant A."/>
            <person name="Oudot-Le Secq M.P."/>
            <person name="Napoli C."/>
            <person name="Obornik M."/>
            <person name="Parker M.S."/>
            <person name="Petit J.L."/>
            <person name="Porcel B.M."/>
            <person name="Poulsen N."/>
            <person name="Robison M."/>
            <person name="Rychlewski L."/>
            <person name="Rynearson T.A."/>
            <person name="Schmutz J."/>
            <person name="Shapiro H."/>
            <person name="Siaut M."/>
            <person name="Stanley M."/>
            <person name="Sussman M.R."/>
            <person name="Taylor A.R."/>
            <person name="Vardi A."/>
            <person name="von Dassow P."/>
            <person name="Vyverman W."/>
            <person name="Willis A."/>
            <person name="Wyrwicz L.S."/>
            <person name="Rokhsar D.S."/>
            <person name="Weissenbach J."/>
            <person name="Armbrust E.V."/>
            <person name="Green B.R."/>
            <person name="Van de Peer Y."/>
            <person name="Grigoriev I.V."/>
        </authorList>
    </citation>
    <scope>NUCLEOTIDE SEQUENCE [LARGE SCALE GENOMIC DNA]</scope>
    <source>
        <strain evidence="9 10">CCMP1335</strain>
    </source>
</reference>
<evidence type="ECO:0000256" key="3">
    <source>
        <dbReference type="ARBA" id="ARBA00022741"/>
    </source>
</evidence>
<organism evidence="9 10">
    <name type="scientific">Thalassiosira pseudonana</name>
    <name type="common">Marine diatom</name>
    <name type="synonym">Cyclotella nana</name>
    <dbReference type="NCBI Taxonomy" id="35128"/>
    <lineage>
        <taxon>Eukaryota</taxon>
        <taxon>Sar</taxon>
        <taxon>Stramenopiles</taxon>
        <taxon>Ochrophyta</taxon>
        <taxon>Bacillariophyta</taxon>
        <taxon>Coscinodiscophyceae</taxon>
        <taxon>Thalassiosirophycidae</taxon>
        <taxon>Thalassiosirales</taxon>
        <taxon>Thalassiosiraceae</taxon>
        <taxon>Thalassiosira</taxon>
    </lineage>
</organism>
<dbReference type="eggNOG" id="KOG0354">
    <property type="taxonomic scope" value="Eukaryota"/>
</dbReference>
<dbReference type="GO" id="GO:0003676">
    <property type="term" value="F:nucleic acid binding"/>
    <property type="evidence" value="ECO:0007669"/>
    <property type="project" value="InterPro"/>
</dbReference>
<keyword evidence="3" id="KW-0547">Nucleotide-binding</keyword>
<keyword evidence="4" id="KW-0378">Hydrolase</keyword>
<dbReference type="RefSeq" id="XP_002294936.1">
    <property type="nucleotide sequence ID" value="XM_002294900.1"/>
</dbReference>
<dbReference type="CDD" id="cd18033">
    <property type="entry name" value="DEXDc_FANCM"/>
    <property type="match status" value="1"/>
</dbReference>
<dbReference type="PANTHER" id="PTHR14025:SF20">
    <property type="entry name" value="FANCONI ANEMIA GROUP M PROTEIN"/>
    <property type="match status" value="1"/>
</dbReference>
<feature type="non-terminal residue" evidence="9">
    <location>
        <position position="1"/>
    </location>
</feature>
<dbReference type="Proteomes" id="UP000001449">
    <property type="component" value="Chromosome 22"/>
</dbReference>
<dbReference type="InterPro" id="IPR044749">
    <property type="entry name" value="FANCM_DEXDc"/>
</dbReference>
<evidence type="ECO:0000313" key="9">
    <source>
        <dbReference type="EMBL" id="EED87716.1"/>
    </source>
</evidence>